<comment type="caution">
    <text evidence="1">The sequence shown here is derived from an EMBL/GenBank/DDBJ whole genome shotgun (WGS) entry which is preliminary data.</text>
</comment>
<dbReference type="PANTHER" id="PTHR43737">
    <property type="entry name" value="BLL7424 PROTEIN"/>
    <property type="match status" value="1"/>
</dbReference>
<sequence>MNADSQGRPIVPHSTTPSSRRDWLLQAAGGFGALPLLDLLARDVKAAENLAIPGAAARPPWARPATAKSVIFLFMEGGPSQMDTFDPKPLLTELAGKPIPSSFKPVITPMGEFYSPILPSKRKWKQHGESGAWVSDWLPHTAECVDDLAVIRSCWADGLNHVNGVCQMNTGSTRSGRPSLGSWVSYGLGTENQDLPGYVVLQDYPKSTVAGGPRNWGTGFMPALYQGTRIDGGAVPIANLQPPAVVAGDRQQAKLALLDRLNRRHMDPRRDQTELDARIRSYELAFRMQAEAPEAVDLARESAETLALYGVDDPITESMGRNCLLARRLVERGVRFVQLYCGAGSKWDAHSDIEGNHSKNCRASDKPVAGLIKDLKRRGLLDQTLVVWGGEFGRTPMSEKGDGRDHNANGFTMWMAGGGIKPGVTLGRTDEAGLHAIEDRLHVHDLHATILHCLGADHAQLIYRHQGRPERPTVNEGQVCTKLLA</sequence>
<protein>
    <submittedName>
        <fullName evidence="1">DUF1501 domain-containing protein</fullName>
    </submittedName>
</protein>
<dbReference type="Proteomes" id="UP001216907">
    <property type="component" value="Unassembled WGS sequence"/>
</dbReference>
<dbReference type="Pfam" id="PF07394">
    <property type="entry name" value="DUF1501"/>
    <property type="match status" value="1"/>
</dbReference>
<accession>A0ABT6FBP9</accession>
<name>A0ABT6FBP9_9BACT</name>
<organism evidence="1 2">
    <name type="scientific">Paludisphaera mucosa</name>
    <dbReference type="NCBI Taxonomy" id="3030827"/>
    <lineage>
        <taxon>Bacteria</taxon>
        <taxon>Pseudomonadati</taxon>
        <taxon>Planctomycetota</taxon>
        <taxon>Planctomycetia</taxon>
        <taxon>Isosphaerales</taxon>
        <taxon>Isosphaeraceae</taxon>
        <taxon>Paludisphaera</taxon>
    </lineage>
</organism>
<gene>
    <name evidence="1" type="ORF">PZE19_14485</name>
</gene>
<proteinExistence type="predicted"/>
<evidence type="ECO:0000313" key="1">
    <source>
        <dbReference type="EMBL" id="MDG3004992.1"/>
    </source>
</evidence>
<dbReference type="InterPro" id="IPR010869">
    <property type="entry name" value="DUF1501"/>
</dbReference>
<dbReference type="InterPro" id="IPR017850">
    <property type="entry name" value="Alkaline_phosphatase_core_sf"/>
</dbReference>
<reference evidence="1 2" key="1">
    <citation type="submission" date="2023-03" db="EMBL/GenBank/DDBJ databases">
        <title>Paludisphaera mucosa sp. nov. a novel planctomycete from northern fen.</title>
        <authorList>
            <person name="Ivanova A."/>
        </authorList>
    </citation>
    <scope>NUCLEOTIDE SEQUENCE [LARGE SCALE GENOMIC DNA]</scope>
    <source>
        <strain evidence="1 2">Pla2</strain>
    </source>
</reference>
<keyword evidence="2" id="KW-1185">Reference proteome</keyword>
<dbReference type="SUPFAM" id="SSF53649">
    <property type="entry name" value="Alkaline phosphatase-like"/>
    <property type="match status" value="1"/>
</dbReference>
<dbReference type="RefSeq" id="WP_277861341.1">
    <property type="nucleotide sequence ID" value="NZ_JARRAG010000002.1"/>
</dbReference>
<evidence type="ECO:0000313" key="2">
    <source>
        <dbReference type="Proteomes" id="UP001216907"/>
    </source>
</evidence>
<dbReference type="PANTHER" id="PTHR43737:SF1">
    <property type="entry name" value="DUF1501 DOMAIN-CONTAINING PROTEIN"/>
    <property type="match status" value="1"/>
</dbReference>
<dbReference type="EMBL" id="JARRAG010000002">
    <property type="protein sequence ID" value="MDG3004992.1"/>
    <property type="molecule type" value="Genomic_DNA"/>
</dbReference>